<dbReference type="Pfam" id="PF00903">
    <property type="entry name" value="Glyoxalase"/>
    <property type="match status" value="1"/>
</dbReference>
<comment type="caution">
    <text evidence="2">The sequence shown here is derived from an EMBL/GenBank/DDBJ whole genome shotgun (WGS) entry which is preliminary data.</text>
</comment>
<evidence type="ECO:0000313" key="2">
    <source>
        <dbReference type="EMBL" id="RIA77734.1"/>
    </source>
</evidence>
<proteinExistence type="predicted"/>
<evidence type="ECO:0000313" key="3">
    <source>
        <dbReference type="Proteomes" id="UP000266506"/>
    </source>
</evidence>
<dbReference type="Gene3D" id="3.10.180.10">
    <property type="entry name" value="2,3-Dihydroxybiphenyl 1,2-Dioxygenase, domain 1"/>
    <property type="match status" value="1"/>
</dbReference>
<dbReference type="InterPro" id="IPR029068">
    <property type="entry name" value="Glyas_Bleomycin-R_OHBP_Dase"/>
</dbReference>
<dbReference type="InterPro" id="IPR004360">
    <property type="entry name" value="Glyas_Fos-R_dOase_dom"/>
</dbReference>
<evidence type="ECO:0000259" key="1">
    <source>
        <dbReference type="PROSITE" id="PS51819"/>
    </source>
</evidence>
<dbReference type="Proteomes" id="UP000266506">
    <property type="component" value="Unassembled WGS sequence"/>
</dbReference>
<dbReference type="SUPFAM" id="SSF54593">
    <property type="entry name" value="Glyoxalase/Bleomycin resistance protein/Dihydroxybiphenyl dioxygenase"/>
    <property type="match status" value="1"/>
</dbReference>
<organism evidence="2 3">
    <name type="scientific">Anaeroplasma bactoclasticum</name>
    <dbReference type="NCBI Taxonomy" id="2088"/>
    <lineage>
        <taxon>Bacteria</taxon>
        <taxon>Bacillati</taxon>
        <taxon>Mycoplasmatota</taxon>
        <taxon>Mollicutes</taxon>
        <taxon>Anaeroplasmatales</taxon>
        <taxon>Anaeroplasmataceae</taxon>
        <taxon>Anaeroplasma</taxon>
    </lineage>
</organism>
<keyword evidence="3" id="KW-1185">Reference proteome</keyword>
<dbReference type="EMBL" id="QXEV01000007">
    <property type="protein sequence ID" value="RIA77734.1"/>
    <property type="molecule type" value="Genomic_DNA"/>
</dbReference>
<accession>A0A397S660</accession>
<dbReference type="AlphaFoldDB" id="A0A397S660"/>
<protein>
    <submittedName>
        <fullName evidence="2">Glyoxylase I family protein</fullName>
    </submittedName>
</protein>
<dbReference type="InParanoid" id="A0A397S660"/>
<gene>
    <name evidence="2" type="ORF">EI71_00887</name>
</gene>
<feature type="domain" description="VOC" evidence="1">
    <location>
        <begin position="1"/>
        <end position="110"/>
    </location>
</feature>
<dbReference type="InterPro" id="IPR037523">
    <property type="entry name" value="VOC_core"/>
</dbReference>
<dbReference type="OrthoDB" id="9814858at2"/>
<sequence>MKCSNTEIDKVFYFYRDILELDVCNEWDTGIMIDTGSGIIEIFHNGEVSPKGTIRHFALSVTDTKSLTERVRNAGYDVITKPKEICLSHLKAIISFVKGPIGEEIEFFQEINS</sequence>
<dbReference type="PROSITE" id="PS51819">
    <property type="entry name" value="VOC"/>
    <property type="match status" value="1"/>
</dbReference>
<name>A0A397S660_9MOLU</name>
<reference evidence="2 3" key="1">
    <citation type="submission" date="2018-08" db="EMBL/GenBank/DDBJ databases">
        <title>Genomic Encyclopedia of Archaeal and Bacterial Type Strains, Phase II (KMG-II): from individual species to whole genera.</title>
        <authorList>
            <person name="Goeker M."/>
        </authorList>
    </citation>
    <scope>NUCLEOTIDE SEQUENCE [LARGE SCALE GENOMIC DNA]</scope>
    <source>
        <strain evidence="2 3">ATCC 27112</strain>
    </source>
</reference>